<feature type="transmembrane region" description="Helical" evidence="8">
    <location>
        <begin position="276"/>
        <end position="295"/>
    </location>
</feature>
<dbReference type="InterPro" id="IPR004669">
    <property type="entry name" value="C4_dicarb_anaerob_car"/>
</dbReference>
<dbReference type="OrthoDB" id="1674075at2"/>
<feature type="transmembrane region" description="Helical" evidence="8">
    <location>
        <begin position="316"/>
        <end position="340"/>
    </location>
</feature>
<keyword evidence="10" id="KW-1185">Reference proteome</keyword>
<feature type="transmembrane region" description="Helical" evidence="8">
    <location>
        <begin position="6"/>
        <end position="22"/>
    </location>
</feature>
<feature type="transmembrane region" description="Helical" evidence="8">
    <location>
        <begin position="29"/>
        <end position="47"/>
    </location>
</feature>
<evidence type="ECO:0000256" key="7">
    <source>
        <dbReference type="ARBA" id="ARBA00023136"/>
    </source>
</evidence>
<keyword evidence="5 8" id="KW-0812">Transmembrane</keyword>
<protein>
    <submittedName>
        <fullName evidence="9">C4-dicarboxylate ABC transporter</fullName>
    </submittedName>
</protein>
<dbReference type="Pfam" id="PF03606">
    <property type="entry name" value="DcuC"/>
    <property type="match status" value="1"/>
</dbReference>
<name>A0A2S0KLP7_9FIRM</name>
<comment type="subcellular location">
    <subcellularLocation>
        <location evidence="1">Cell membrane</location>
        <topology evidence="1">Multi-pass membrane protein</topology>
    </subcellularLocation>
</comment>
<feature type="transmembrane region" description="Helical" evidence="8">
    <location>
        <begin position="352"/>
        <end position="371"/>
    </location>
</feature>
<proteinExistence type="inferred from homology"/>
<dbReference type="KEGG" id="fsa:C5Q98_01165"/>
<dbReference type="InterPro" id="IPR018385">
    <property type="entry name" value="C4_dicarb_anaerob_car-like"/>
</dbReference>
<dbReference type="RefSeq" id="WP_106011915.1">
    <property type="nucleotide sequence ID" value="NZ_CP027226.1"/>
</dbReference>
<feature type="transmembrane region" description="Helical" evidence="8">
    <location>
        <begin position="247"/>
        <end position="270"/>
    </location>
</feature>
<evidence type="ECO:0000256" key="8">
    <source>
        <dbReference type="SAM" id="Phobius"/>
    </source>
</evidence>
<dbReference type="NCBIfam" id="NF037994">
    <property type="entry name" value="DcuC_1"/>
    <property type="match status" value="1"/>
</dbReference>
<dbReference type="GO" id="GO:0015556">
    <property type="term" value="F:C4-dicarboxylate transmembrane transporter activity"/>
    <property type="evidence" value="ECO:0007669"/>
    <property type="project" value="InterPro"/>
</dbReference>
<feature type="transmembrane region" description="Helical" evidence="8">
    <location>
        <begin position="440"/>
        <end position="458"/>
    </location>
</feature>
<dbReference type="AlphaFoldDB" id="A0A2S0KLP7"/>
<dbReference type="PANTHER" id="PTHR42002">
    <property type="entry name" value="ANAEROBIC C4-DICARBOXYLATE TRANSPORTER DCUC-RELATED"/>
    <property type="match status" value="1"/>
</dbReference>
<keyword evidence="6 8" id="KW-1133">Transmembrane helix</keyword>
<dbReference type="GO" id="GO:0005886">
    <property type="term" value="C:plasma membrane"/>
    <property type="evidence" value="ECO:0007669"/>
    <property type="project" value="UniProtKB-SubCell"/>
</dbReference>
<evidence type="ECO:0000313" key="9">
    <source>
        <dbReference type="EMBL" id="AVM41929.1"/>
    </source>
</evidence>
<evidence type="ECO:0000256" key="1">
    <source>
        <dbReference type="ARBA" id="ARBA00004651"/>
    </source>
</evidence>
<reference evidence="10" key="1">
    <citation type="submission" date="2018-02" db="EMBL/GenBank/DDBJ databases">
        <authorList>
            <person name="Holder M.E."/>
            <person name="Ajami N.J."/>
            <person name="Petrosino J.F."/>
        </authorList>
    </citation>
    <scope>NUCLEOTIDE SEQUENCE [LARGE SCALE GENOMIC DNA]</scope>
    <source>
        <strain evidence="10">CCUG 47711</strain>
    </source>
</reference>
<evidence type="ECO:0000256" key="6">
    <source>
        <dbReference type="ARBA" id="ARBA00022989"/>
    </source>
</evidence>
<organism evidence="9 10">
    <name type="scientific">Fastidiosipila sanguinis</name>
    <dbReference type="NCBI Taxonomy" id="236753"/>
    <lineage>
        <taxon>Bacteria</taxon>
        <taxon>Bacillati</taxon>
        <taxon>Bacillota</taxon>
        <taxon>Clostridia</taxon>
        <taxon>Eubacteriales</taxon>
        <taxon>Oscillospiraceae</taxon>
        <taxon>Fastidiosipila</taxon>
    </lineage>
</organism>
<keyword evidence="7 8" id="KW-0472">Membrane</keyword>
<feature type="transmembrane region" description="Helical" evidence="8">
    <location>
        <begin position="114"/>
        <end position="144"/>
    </location>
</feature>
<evidence type="ECO:0000256" key="4">
    <source>
        <dbReference type="ARBA" id="ARBA00022475"/>
    </source>
</evidence>
<dbReference type="NCBIfam" id="TIGR00771">
    <property type="entry name" value="DcuC"/>
    <property type="match status" value="1"/>
</dbReference>
<evidence type="ECO:0000256" key="3">
    <source>
        <dbReference type="ARBA" id="ARBA00022448"/>
    </source>
</evidence>
<keyword evidence="3" id="KW-0813">Transport</keyword>
<dbReference type="EMBL" id="CP027226">
    <property type="protein sequence ID" value="AVM41929.1"/>
    <property type="molecule type" value="Genomic_DNA"/>
</dbReference>
<dbReference type="PANTHER" id="PTHR42002:SF2">
    <property type="entry name" value="ANAEROBIC C4-DICARBOXYLATE TRANSPORTER DCUC-RELATED"/>
    <property type="match status" value="1"/>
</dbReference>
<accession>A0A2S0KLP7</accession>
<comment type="similarity">
    <text evidence="2">Belongs to the DcuC/DcuD transporter (TC 2.A.61) family.</text>
</comment>
<gene>
    <name evidence="9" type="ORF">C5Q98_01165</name>
</gene>
<dbReference type="Proteomes" id="UP000237947">
    <property type="component" value="Chromosome"/>
</dbReference>
<feature type="transmembrane region" description="Helical" evidence="8">
    <location>
        <begin position="195"/>
        <end position="214"/>
    </location>
</feature>
<sequence length="459" mass="48388">MNPLLMYSVAILAVALVIYMLLKKADVKITLFGVGMVLMIIAILNGVEVVEGSNNVFIDPIVSVIDAFKSQLGRAGFIILILGGYTAYMSKIGANEVTVSVLTKPLKNISSPYVLVPIVFLLGQLLSLVIPSASNLAIILLATLYPVLKASGMSNLTAAGVIATTATVMPTPLGSDNVAIAEALDMSVTEYVFQHHARISIPAILVMAVVHFFWQKYMDKKAGLINEKGIAETTEIKEIKGGALFKTVYAILPLLPILILLGSFVVNQFTKSNLNLSVEVVSVISFIIALVCELFRRRDGKVVLEETDSFFKGMGNAMGTVALLVAATTFVNGLKAIGLIDSLQTAMTTANASGVILPLILVGLTALIVLLSGSGTALTFAMIPLYAPLAAAASISPLLLTLTVGLTGNILRAMSPVSAVVNIVAGSTKEEPIDIVKRTAVPMLAGVVTVLVLSVIFYL</sequence>
<evidence type="ECO:0000256" key="2">
    <source>
        <dbReference type="ARBA" id="ARBA00005275"/>
    </source>
</evidence>
<evidence type="ECO:0000256" key="5">
    <source>
        <dbReference type="ARBA" id="ARBA00022692"/>
    </source>
</evidence>
<evidence type="ECO:0000313" key="10">
    <source>
        <dbReference type="Proteomes" id="UP000237947"/>
    </source>
</evidence>
<keyword evidence="4" id="KW-1003">Cell membrane</keyword>
<feature type="transmembrane region" description="Helical" evidence="8">
    <location>
        <begin position="383"/>
        <end position="404"/>
    </location>
</feature>